<comment type="function">
    <text evidence="2">Colicins are polypeptide toxins produced by and active against E.coli and closely related bacteria.</text>
</comment>
<feature type="domain" description="Channel forming colicins" evidence="12">
    <location>
        <begin position="1"/>
        <end position="45"/>
    </location>
</feature>
<dbReference type="GO" id="GO:0050829">
    <property type="term" value="P:defense response to Gram-negative bacterium"/>
    <property type="evidence" value="ECO:0007669"/>
    <property type="project" value="InterPro"/>
</dbReference>
<comment type="caution">
    <text evidence="13">The sequence shown here is derived from an EMBL/GenBank/DDBJ whole genome shotgun (WGS) entry which is preliminary data.</text>
</comment>
<evidence type="ECO:0000256" key="10">
    <source>
        <dbReference type="ARBA" id="ARBA00023136"/>
    </source>
</evidence>
<dbReference type="AlphaFoldDB" id="A0A2S9D4R7"/>
<dbReference type="SUPFAM" id="SSF56837">
    <property type="entry name" value="Colicin"/>
    <property type="match status" value="1"/>
</dbReference>
<evidence type="ECO:0000256" key="8">
    <source>
        <dbReference type="ARBA" id="ARBA00023022"/>
    </source>
</evidence>
<dbReference type="GO" id="GO:0031640">
    <property type="term" value="P:killing of cells of another organism"/>
    <property type="evidence" value="ECO:0007669"/>
    <property type="project" value="UniProtKB-KW"/>
</dbReference>
<dbReference type="Gene3D" id="1.10.490.30">
    <property type="entry name" value="Colicin"/>
    <property type="match status" value="1"/>
</dbReference>
<dbReference type="GO" id="GO:0140911">
    <property type="term" value="F:pore-forming activity"/>
    <property type="evidence" value="ECO:0007669"/>
    <property type="project" value="InterPro"/>
</dbReference>
<keyword evidence="5" id="KW-0929">Antimicrobial</keyword>
<accession>A0A2S9D4R7</accession>
<keyword evidence="6 11" id="KW-0812">Transmembrane</keyword>
<keyword evidence="9" id="KW-0078">Bacteriocin</keyword>
<evidence type="ECO:0000313" key="13">
    <source>
        <dbReference type="EMBL" id="PRB89143.1"/>
    </source>
</evidence>
<keyword evidence="8" id="KW-0044">Antibiotic</keyword>
<proteinExistence type="inferred from homology"/>
<gene>
    <name evidence="13" type="ORF">CQ006_26440</name>
</gene>
<evidence type="ECO:0000256" key="5">
    <source>
        <dbReference type="ARBA" id="ARBA00022529"/>
    </source>
</evidence>
<dbReference type="InterPro" id="IPR038283">
    <property type="entry name" value="Channel_colicin_C_sf"/>
</dbReference>
<comment type="similarity">
    <text evidence="4">Belongs to the channel forming colicin family.</text>
</comment>
<keyword evidence="10 11" id="KW-0472">Membrane</keyword>
<dbReference type="RefSeq" id="WP_258166736.1">
    <property type="nucleotide sequence ID" value="NZ_PCQE01000078.1"/>
</dbReference>
<name>A0A2S9D4R7_PSECE</name>
<comment type="function">
    <text evidence="1">This colicin is a channel-forming colicin. This class of transmembrane toxins depolarize the cytoplasmic membrane, leading to dissipation of cellular energy.</text>
</comment>
<evidence type="ECO:0000256" key="7">
    <source>
        <dbReference type="ARBA" id="ARBA00022989"/>
    </source>
</evidence>
<evidence type="ECO:0000256" key="3">
    <source>
        <dbReference type="ARBA" id="ARBA00004370"/>
    </source>
</evidence>
<evidence type="ECO:0000256" key="4">
    <source>
        <dbReference type="ARBA" id="ARBA00007595"/>
    </source>
</evidence>
<evidence type="ECO:0000313" key="14">
    <source>
        <dbReference type="Proteomes" id="UP000239458"/>
    </source>
</evidence>
<evidence type="ECO:0000256" key="6">
    <source>
        <dbReference type="ARBA" id="ARBA00022692"/>
    </source>
</evidence>
<dbReference type="Proteomes" id="UP000239458">
    <property type="component" value="Unassembled WGS sequence"/>
</dbReference>
<dbReference type="GO" id="GO:0016020">
    <property type="term" value="C:membrane"/>
    <property type="evidence" value="ECO:0007669"/>
    <property type="project" value="UniProtKB-SubCell"/>
</dbReference>
<protein>
    <submittedName>
        <fullName evidence="13">Colicin transporter</fullName>
    </submittedName>
</protein>
<dbReference type="EMBL" id="PCQE01000078">
    <property type="protein sequence ID" value="PRB89143.1"/>
    <property type="molecule type" value="Genomic_DNA"/>
</dbReference>
<evidence type="ECO:0000256" key="9">
    <source>
        <dbReference type="ARBA" id="ARBA00023048"/>
    </source>
</evidence>
<evidence type="ECO:0000256" key="2">
    <source>
        <dbReference type="ARBA" id="ARBA00003197"/>
    </source>
</evidence>
<keyword evidence="7 11" id="KW-1133">Transmembrane helix</keyword>
<evidence type="ECO:0000256" key="11">
    <source>
        <dbReference type="SAM" id="Phobius"/>
    </source>
</evidence>
<reference evidence="13 14" key="1">
    <citation type="submission" date="2017-09" db="EMBL/GenBank/DDBJ databases">
        <title>Genomic, metabolic, and phenotypic characteristics of bacterial isolates from the natural microbiome of the model nematode Caenorhabditis elegans.</title>
        <authorList>
            <person name="Zimmermann J."/>
            <person name="Obeng N."/>
            <person name="Yang W."/>
            <person name="Obeng O."/>
            <person name="Kissoyan K."/>
            <person name="Pees B."/>
            <person name="Dirksen P."/>
            <person name="Hoppner M."/>
            <person name="Franke A."/>
            <person name="Rosenstiel P."/>
            <person name="Leippe M."/>
            <person name="Dierking K."/>
            <person name="Kaleta C."/>
            <person name="Schulenburg H."/>
        </authorList>
    </citation>
    <scope>NUCLEOTIDE SEQUENCE [LARGE SCALE GENOMIC DNA]</scope>
    <source>
        <strain evidence="13 14">MYb184</strain>
    </source>
</reference>
<feature type="non-terminal residue" evidence="13">
    <location>
        <position position="1"/>
    </location>
</feature>
<evidence type="ECO:0000256" key="1">
    <source>
        <dbReference type="ARBA" id="ARBA00002178"/>
    </source>
</evidence>
<organism evidence="13 14">
    <name type="scientific">Pseudomonas cedrina</name>
    <dbReference type="NCBI Taxonomy" id="651740"/>
    <lineage>
        <taxon>Bacteria</taxon>
        <taxon>Pseudomonadati</taxon>
        <taxon>Pseudomonadota</taxon>
        <taxon>Gammaproteobacteria</taxon>
        <taxon>Pseudomonadales</taxon>
        <taxon>Pseudomonadaceae</taxon>
        <taxon>Pseudomonas</taxon>
    </lineage>
</organism>
<dbReference type="Pfam" id="PF01024">
    <property type="entry name" value="Colicin"/>
    <property type="match status" value="1"/>
</dbReference>
<feature type="transmembrane region" description="Helical" evidence="11">
    <location>
        <begin position="6"/>
        <end position="32"/>
    </location>
</feature>
<dbReference type="InterPro" id="IPR000293">
    <property type="entry name" value="Channel_colicin_C"/>
</dbReference>
<comment type="subcellular location">
    <subcellularLocation>
        <location evidence="3">Membrane</location>
    </subcellularLocation>
</comment>
<evidence type="ECO:0000259" key="12">
    <source>
        <dbReference type="Pfam" id="PF01024"/>
    </source>
</evidence>
<sequence length="53" mass="5363">GAAATGLISFAFGVTVSTPVGIVAFALIMALVSAYIDDAHVKQFNDALNAILP</sequence>